<name>A0A7W7R977_KITKI</name>
<gene>
    <name evidence="3" type="ORF">FHR34_006749</name>
</gene>
<protein>
    <submittedName>
        <fullName evidence="3">Nucleotide-binding universal stress UspA family protein</fullName>
    </submittedName>
</protein>
<evidence type="ECO:0000313" key="3">
    <source>
        <dbReference type="EMBL" id="MBB4927654.1"/>
    </source>
</evidence>
<feature type="domain" description="UspA" evidence="2">
    <location>
        <begin position="8"/>
        <end position="141"/>
    </location>
</feature>
<dbReference type="InterPro" id="IPR006016">
    <property type="entry name" value="UspA"/>
</dbReference>
<dbReference type="PANTHER" id="PTHR46553:SF3">
    <property type="entry name" value="ADENINE NUCLEOTIDE ALPHA HYDROLASES-LIKE SUPERFAMILY PROTEIN"/>
    <property type="match status" value="1"/>
</dbReference>
<evidence type="ECO:0000256" key="1">
    <source>
        <dbReference type="ARBA" id="ARBA00008791"/>
    </source>
</evidence>
<dbReference type="Gene3D" id="3.40.50.620">
    <property type="entry name" value="HUPs"/>
    <property type="match status" value="1"/>
</dbReference>
<comment type="similarity">
    <text evidence="1">Belongs to the universal stress protein A family.</text>
</comment>
<dbReference type="CDD" id="cd00293">
    <property type="entry name" value="USP-like"/>
    <property type="match status" value="1"/>
</dbReference>
<comment type="caution">
    <text evidence="3">The sequence shown here is derived from an EMBL/GenBank/DDBJ whole genome shotgun (WGS) entry which is preliminary data.</text>
</comment>
<organism evidence="3 4">
    <name type="scientific">Kitasatospora kifunensis</name>
    <name type="common">Streptomyces kifunensis</name>
    <dbReference type="NCBI Taxonomy" id="58351"/>
    <lineage>
        <taxon>Bacteria</taxon>
        <taxon>Bacillati</taxon>
        <taxon>Actinomycetota</taxon>
        <taxon>Actinomycetes</taxon>
        <taxon>Kitasatosporales</taxon>
        <taxon>Streptomycetaceae</taxon>
        <taxon>Kitasatospora</taxon>
    </lineage>
</organism>
<reference evidence="3 4" key="1">
    <citation type="submission" date="2020-08" db="EMBL/GenBank/DDBJ databases">
        <title>Sequencing the genomes of 1000 actinobacteria strains.</title>
        <authorList>
            <person name="Klenk H.-P."/>
        </authorList>
    </citation>
    <scope>NUCLEOTIDE SEQUENCE [LARGE SCALE GENOMIC DNA]</scope>
    <source>
        <strain evidence="3 4">DSM 41654</strain>
    </source>
</reference>
<dbReference type="AlphaFoldDB" id="A0A7W7R977"/>
<dbReference type="PANTHER" id="PTHR46553">
    <property type="entry name" value="ADENINE NUCLEOTIDE ALPHA HYDROLASES-LIKE SUPERFAMILY PROTEIN"/>
    <property type="match status" value="1"/>
</dbReference>
<dbReference type="Proteomes" id="UP000540506">
    <property type="component" value="Unassembled WGS sequence"/>
</dbReference>
<dbReference type="SUPFAM" id="SSF52402">
    <property type="entry name" value="Adenine nucleotide alpha hydrolases-like"/>
    <property type="match status" value="1"/>
</dbReference>
<accession>A0A7W7R977</accession>
<proteinExistence type="inferred from homology"/>
<dbReference type="PRINTS" id="PR01438">
    <property type="entry name" value="UNVRSLSTRESS"/>
</dbReference>
<dbReference type="EMBL" id="JACHJV010000002">
    <property type="protein sequence ID" value="MBB4927654.1"/>
    <property type="molecule type" value="Genomic_DNA"/>
</dbReference>
<dbReference type="Pfam" id="PF00582">
    <property type="entry name" value="Usp"/>
    <property type="match status" value="1"/>
</dbReference>
<keyword evidence="4" id="KW-1185">Reference proteome</keyword>
<dbReference type="InterPro" id="IPR014729">
    <property type="entry name" value="Rossmann-like_a/b/a_fold"/>
</dbReference>
<evidence type="ECO:0000313" key="4">
    <source>
        <dbReference type="Proteomes" id="UP000540506"/>
    </source>
</evidence>
<dbReference type="RefSeq" id="WP_246561612.1">
    <property type="nucleotide sequence ID" value="NZ_JACHJV010000002.1"/>
</dbReference>
<dbReference type="InterPro" id="IPR006015">
    <property type="entry name" value="Universal_stress_UspA"/>
</dbReference>
<sequence length="146" mass="15601">MGSVTESRIVVGVDGSSSSRRALGWAVEQARLTGAVVDAVACWVYPTMYGVVMAKPESRADQEAGRMLARAVAEVVGDRPPAEVRQSVLLGNAAEELLARAHGADLLVLGRREHHAFVNVLAGSVSQYCLQRARCPVVLIRDPEGH</sequence>
<evidence type="ECO:0000259" key="2">
    <source>
        <dbReference type="Pfam" id="PF00582"/>
    </source>
</evidence>